<dbReference type="Gene3D" id="1.10.10.60">
    <property type="entry name" value="Homeodomain-like"/>
    <property type="match status" value="1"/>
</dbReference>
<dbReference type="Proteomes" id="UP001180487">
    <property type="component" value="Unassembled WGS sequence"/>
</dbReference>
<dbReference type="Pfam" id="PF07883">
    <property type="entry name" value="Cupin_2"/>
    <property type="match status" value="1"/>
</dbReference>
<feature type="domain" description="HTH araC/xylS-type" evidence="1">
    <location>
        <begin position="125"/>
        <end position="221"/>
    </location>
</feature>
<protein>
    <submittedName>
        <fullName evidence="2">AraC-like DNA-binding protein</fullName>
    </submittedName>
</protein>
<sequence length="221" mass="24025">MATPLQARCDIRRYSGEHQSHAHEHAQIMFALHGRMELEIGGRASFADTACGVIVPAGVAHGFQAASGTAMWVIDAPAQAGVDRVKRFAVPPACSQALPDANAAAQLAAILQAPQLLQRRSLALQQLDDALDAELHTPWNTARMAALFHLSPQRFHARLLELSRSTPQAYLRARRLQRAMQWIQAGTPLETAALQVGYRSASALAYALKRDHGVGTKQLRS</sequence>
<dbReference type="PROSITE" id="PS01124">
    <property type="entry name" value="HTH_ARAC_FAMILY_2"/>
    <property type="match status" value="1"/>
</dbReference>
<dbReference type="InterPro" id="IPR018060">
    <property type="entry name" value="HTH_AraC"/>
</dbReference>
<dbReference type="PANTHER" id="PTHR11019">
    <property type="entry name" value="HTH-TYPE TRANSCRIPTIONAL REGULATOR NIMR"/>
    <property type="match status" value="1"/>
</dbReference>
<dbReference type="SMART" id="SM00342">
    <property type="entry name" value="HTH_ARAC"/>
    <property type="match status" value="1"/>
</dbReference>
<organism evidence="2 3">
    <name type="scientific">Rhodoferax ferrireducens</name>
    <dbReference type="NCBI Taxonomy" id="192843"/>
    <lineage>
        <taxon>Bacteria</taxon>
        <taxon>Pseudomonadati</taxon>
        <taxon>Pseudomonadota</taxon>
        <taxon>Betaproteobacteria</taxon>
        <taxon>Burkholderiales</taxon>
        <taxon>Comamonadaceae</taxon>
        <taxon>Rhodoferax</taxon>
    </lineage>
</organism>
<dbReference type="EMBL" id="JAVDXT010000002">
    <property type="protein sequence ID" value="MDR7377457.1"/>
    <property type="molecule type" value="Genomic_DNA"/>
</dbReference>
<name>A0ABU2C7Z8_9BURK</name>
<dbReference type="SUPFAM" id="SSF51182">
    <property type="entry name" value="RmlC-like cupins"/>
    <property type="match status" value="1"/>
</dbReference>
<accession>A0ABU2C7Z8</accession>
<dbReference type="RefSeq" id="WP_310373117.1">
    <property type="nucleotide sequence ID" value="NZ_JAVDXT010000002.1"/>
</dbReference>
<reference evidence="2 3" key="1">
    <citation type="submission" date="2023-07" db="EMBL/GenBank/DDBJ databases">
        <title>Sorghum-associated microbial communities from plants grown in Nebraska, USA.</title>
        <authorList>
            <person name="Schachtman D."/>
        </authorList>
    </citation>
    <scope>NUCLEOTIDE SEQUENCE [LARGE SCALE GENOMIC DNA]</scope>
    <source>
        <strain evidence="2 3">BE313</strain>
    </source>
</reference>
<dbReference type="Gene3D" id="2.60.120.10">
    <property type="entry name" value="Jelly Rolls"/>
    <property type="match status" value="1"/>
</dbReference>
<dbReference type="InterPro" id="IPR011051">
    <property type="entry name" value="RmlC_Cupin_sf"/>
</dbReference>
<evidence type="ECO:0000313" key="2">
    <source>
        <dbReference type="EMBL" id="MDR7377457.1"/>
    </source>
</evidence>
<comment type="caution">
    <text evidence="2">The sequence shown here is derived from an EMBL/GenBank/DDBJ whole genome shotgun (WGS) entry which is preliminary data.</text>
</comment>
<proteinExistence type="predicted"/>
<dbReference type="InterPro" id="IPR013096">
    <property type="entry name" value="Cupin_2"/>
</dbReference>
<dbReference type="PANTHER" id="PTHR11019:SF159">
    <property type="entry name" value="TRANSCRIPTIONAL REGULATOR-RELATED"/>
    <property type="match status" value="1"/>
</dbReference>
<dbReference type="Pfam" id="PF12833">
    <property type="entry name" value="HTH_18"/>
    <property type="match status" value="1"/>
</dbReference>
<evidence type="ECO:0000259" key="1">
    <source>
        <dbReference type="PROSITE" id="PS01124"/>
    </source>
</evidence>
<dbReference type="InterPro" id="IPR014710">
    <property type="entry name" value="RmlC-like_jellyroll"/>
</dbReference>
<keyword evidence="3" id="KW-1185">Reference proteome</keyword>
<gene>
    <name evidence="2" type="ORF">J2X19_002136</name>
</gene>
<evidence type="ECO:0000313" key="3">
    <source>
        <dbReference type="Proteomes" id="UP001180487"/>
    </source>
</evidence>